<feature type="domain" description="PRD" evidence="2">
    <location>
        <begin position="171"/>
        <end position="280"/>
    </location>
</feature>
<dbReference type="Proteomes" id="UP000184159">
    <property type="component" value="Unassembled WGS sequence"/>
</dbReference>
<dbReference type="SUPFAM" id="SSF50151">
    <property type="entry name" value="SacY-like RNA-binding domain"/>
    <property type="match status" value="1"/>
</dbReference>
<dbReference type="InterPro" id="IPR036634">
    <property type="entry name" value="PRD_sf"/>
</dbReference>
<dbReference type="PANTHER" id="PTHR30185:SF15">
    <property type="entry name" value="CRYPTIC BETA-GLUCOSIDE BGL OPERON ANTITERMINATOR"/>
    <property type="match status" value="1"/>
</dbReference>
<dbReference type="PANTHER" id="PTHR30185">
    <property type="entry name" value="CRYPTIC BETA-GLUCOSIDE BGL OPERON ANTITERMINATOR"/>
    <property type="match status" value="1"/>
</dbReference>
<feature type="domain" description="PRD" evidence="2">
    <location>
        <begin position="65"/>
        <end position="170"/>
    </location>
</feature>
<organism evidence="3 4">
    <name type="scientific">Vibrio gazogenes DSM 21264 = NBRC 103151</name>
    <dbReference type="NCBI Taxonomy" id="1123492"/>
    <lineage>
        <taxon>Bacteria</taxon>
        <taxon>Pseudomonadati</taxon>
        <taxon>Pseudomonadota</taxon>
        <taxon>Gammaproteobacteria</taxon>
        <taxon>Vibrionales</taxon>
        <taxon>Vibrionaceae</taxon>
        <taxon>Vibrio</taxon>
    </lineage>
</organism>
<dbReference type="PROSITE" id="PS51372">
    <property type="entry name" value="PRD_2"/>
    <property type="match status" value="2"/>
</dbReference>
<dbReference type="InterPro" id="IPR036650">
    <property type="entry name" value="CAT_RNA-bd_dom_sf"/>
</dbReference>
<dbReference type="Gene3D" id="2.30.24.10">
    <property type="entry name" value="CAT RNA-binding domain"/>
    <property type="match status" value="1"/>
</dbReference>
<dbReference type="NCBIfam" id="NF046042">
    <property type="entry name" value="LicT"/>
    <property type="match status" value="1"/>
</dbReference>
<evidence type="ECO:0000313" key="3">
    <source>
        <dbReference type="EMBL" id="SHF37739.1"/>
    </source>
</evidence>
<dbReference type="InterPro" id="IPR004341">
    <property type="entry name" value="CAT_RNA-bd_dom"/>
</dbReference>
<dbReference type="Pfam" id="PF00874">
    <property type="entry name" value="PRD"/>
    <property type="match status" value="2"/>
</dbReference>
<keyword evidence="4" id="KW-1185">Reference proteome</keyword>
<proteinExistence type="predicted"/>
<accession>A0A1M5B5I1</accession>
<dbReference type="AlphaFoldDB" id="A0A1M5B5I1"/>
<evidence type="ECO:0000259" key="2">
    <source>
        <dbReference type="PROSITE" id="PS51372"/>
    </source>
</evidence>
<gene>
    <name evidence="3" type="ORF">SAMN02745781_02099</name>
</gene>
<protein>
    <submittedName>
        <fullName evidence="3">Transcriptional antiterminator, BglG family</fullName>
    </submittedName>
</protein>
<dbReference type="Gene3D" id="1.10.1790.10">
    <property type="entry name" value="PRD domain"/>
    <property type="match status" value="2"/>
</dbReference>
<dbReference type="InterPro" id="IPR011608">
    <property type="entry name" value="PRD"/>
</dbReference>
<keyword evidence="1" id="KW-0677">Repeat</keyword>
<dbReference type="SUPFAM" id="SSF63520">
    <property type="entry name" value="PTS-regulatory domain, PRD"/>
    <property type="match status" value="2"/>
</dbReference>
<name>A0A1M5B5I1_VIBGA</name>
<dbReference type="InterPro" id="IPR050661">
    <property type="entry name" value="BglG_antiterminators"/>
</dbReference>
<dbReference type="GO" id="GO:0006355">
    <property type="term" value="P:regulation of DNA-templated transcription"/>
    <property type="evidence" value="ECO:0007669"/>
    <property type="project" value="InterPro"/>
</dbReference>
<dbReference type="EMBL" id="FQUH01000009">
    <property type="protein sequence ID" value="SHF37739.1"/>
    <property type="molecule type" value="Genomic_DNA"/>
</dbReference>
<dbReference type="GO" id="GO:0003723">
    <property type="term" value="F:RNA binding"/>
    <property type="evidence" value="ECO:0007669"/>
    <property type="project" value="InterPro"/>
</dbReference>
<evidence type="ECO:0000256" key="1">
    <source>
        <dbReference type="ARBA" id="ARBA00022737"/>
    </source>
</evidence>
<sequence>MKIDRVLNNNAVFVITDNGSESVALGRGIGWNKKKGDIIQESDIESHFFKSQGGIHDFFADILSEMPPIYLTLTDQVIKMAREDLQIELQDTLFLSLCDHINFAVLRYKKGMTIRNQFYWEIKQFYPLAYSVGEKALALINKTLELDIPTDEAAFIALHLVNAAGENNMKNVIQKTEIVKDILSIIKYDLNINWNVQDINYQRLLTHLKSFAQRLSNKNLVDHDQVSLYDDIDQRLSLSWNTVNKIETYLNKKHSYTLTYDEKAFLTIHIERVRNINLSNS</sequence>
<dbReference type="RefSeq" id="WP_072958929.1">
    <property type="nucleotide sequence ID" value="NZ_FQUH01000009.1"/>
</dbReference>
<evidence type="ECO:0000313" key="4">
    <source>
        <dbReference type="Proteomes" id="UP000184159"/>
    </source>
</evidence>
<reference evidence="4" key="1">
    <citation type="submission" date="2016-11" db="EMBL/GenBank/DDBJ databases">
        <authorList>
            <person name="Varghese N."/>
            <person name="Submissions S."/>
        </authorList>
    </citation>
    <scope>NUCLEOTIDE SEQUENCE [LARGE SCALE GENOMIC DNA]</scope>
    <source>
        <strain evidence="4">DSM 21264</strain>
    </source>
</reference>
<dbReference type="Pfam" id="PF03123">
    <property type="entry name" value="CAT_RBD"/>
    <property type="match status" value="1"/>
</dbReference>
<dbReference type="SMART" id="SM01061">
    <property type="entry name" value="CAT_RBD"/>
    <property type="match status" value="1"/>
</dbReference>